<evidence type="ECO:0000256" key="3">
    <source>
        <dbReference type="ARBA" id="ARBA00022729"/>
    </source>
</evidence>
<keyword evidence="5" id="KW-0325">Glycoprotein</keyword>
<dbReference type="AlphaFoldDB" id="A0A4Q9Q0D5"/>
<dbReference type="GO" id="GO:0070008">
    <property type="term" value="F:serine-type exopeptidase activity"/>
    <property type="evidence" value="ECO:0007669"/>
    <property type="project" value="InterPro"/>
</dbReference>
<dbReference type="Gene3D" id="1.20.120.980">
    <property type="entry name" value="Serine carboxypeptidase S28, SKS domain"/>
    <property type="match status" value="1"/>
</dbReference>
<evidence type="ECO:0000313" key="6">
    <source>
        <dbReference type="EMBL" id="TBU60465.1"/>
    </source>
</evidence>
<gene>
    <name evidence="6" type="ORF">BD310DRAFT_923017</name>
</gene>
<evidence type="ECO:0000256" key="5">
    <source>
        <dbReference type="ARBA" id="ARBA00023180"/>
    </source>
</evidence>
<keyword evidence="7" id="KW-1185">Reference proteome</keyword>
<accession>A0A4Q9Q0D5</accession>
<dbReference type="InterPro" id="IPR008758">
    <property type="entry name" value="Peptidase_S28"/>
</dbReference>
<dbReference type="GO" id="GO:0008239">
    <property type="term" value="F:dipeptidyl-peptidase activity"/>
    <property type="evidence" value="ECO:0007669"/>
    <property type="project" value="TreeGrafter"/>
</dbReference>
<dbReference type="EMBL" id="ML145105">
    <property type="protein sequence ID" value="TBU60465.1"/>
    <property type="molecule type" value="Genomic_DNA"/>
</dbReference>
<name>A0A4Q9Q0D5_9APHY</name>
<dbReference type="SUPFAM" id="SSF53474">
    <property type="entry name" value="alpha/beta-Hydrolases"/>
    <property type="match status" value="1"/>
</dbReference>
<dbReference type="GO" id="GO:0004180">
    <property type="term" value="F:carboxypeptidase activity"/>
    <property type="evidence" value="ECO:0007669"/>
    <property type="project" value="UniProtKB-KW"/>
</dbReference>
<organism evidence="6 7">
    <name type="scientific">Dichomitus squalens</name>
    <dbReference type="NCBI Taxonomy" id="114155"/>
    <lineage>
        <taxon>Eukaryota</taxon>
        <taxon>Fungi</taxon>
        <taxon>Dikarya</taxon>
        <taxon>Basidiomycota</taxon>
        <taxon>Agaricomycotina</taxon>
        <taxon>Agaricomycetes</taxon>
        <taxon>Polyporales</taxon>
        <taxon>Polyporaceae</taxon>
        <taxon>Dichomitus</taxon>
    </lineage>
</organism>
<dbReference type="PANTHER" id="PTHR11010:SF38">
    <property type="entry name" value="LYSOSOMAL PRO-X CARBOXYPEPTIDASE"/>
    <property type="match status" value="1"/>
</dbReference>
<keyword evidence="3" id="KW-0732">Signal</keyword>
<dbReference type="InterPro" id="IPR029058">
    <property type="entry name" value="AB_hydrolase_fold"/>
</dbReference>
<sequence>MAMISGLSLHCECDPVTYPRTDTSKIRKSIKAHECRLCPRYLTILTSLISQFFMRLSTSTLILAVVGGTLAAPGPGSHILAARQSSAGDPGGAVQCPADTQWFDQPIDHASTNSSQTFKQRYQIDTSNFKEGGPILFYQSPEATDIACISELLFMNWAKELGGIVATLEHWYFGQSLPFGNNSYTLDNLKPFTLDNVMQDAVHFLDFVKKNVTGAAKSKTIVAGGSYGGFLAPVFRQNYPDTFFGAWGIAGPFRSLGTVDEVGAELHNWYNYVQSTYAHRSLEAFDRIRNGFAQVKQLIDTGNNATLTKELSLCHPPSNSSDDLATFASFLVSSYTTMSQFNGLPPAVFFNVSGNSLDVVVNDTLAAPTPLAGINQTLWHAHGLDAVNGCLNYTDAQNSGFGVQEIPFMWAQCNWFPLNLAIANDSIFNIGSPGLGMSSSPSATCETLFNLTQVNGADVLTRYNVTREDIGNSTHIIFSENEYDPTTSVAVPPDWLGDNVSTDIDKSVVLFVAGTGHGQDLARPNATDPSSLTAARNIEFNIFKAWLAGANETISGISTTITASATAIGSATSFSASATATSSATGTASSASL</sequence>
<dbReference type="PANTHER" id="PTHR11010">
    <property type="entry name" value="PROTEASE S28 PRO-X CARBOXYPEPTIDASE-RELATED"/>
    <property type="match status" value="1"/>
</dbReference>
<protein>
    <submittedName>
        <fullName evidence="6">Serine carboxypeptidase S28-domain-containing protein</fullName>
    </submittedName>
</protein>
<evidence type="ECO:0000256" key="4">
    <source>
        <dbReference type="ARBA" id="ARBA00022801"/>
    </source>
</evidence>
<keyword evidence="4" id="KW-0378">Hydrolase</keyword>
<evidence type="ECO:0000256" key="2">
    <source>
        <dbReference type="ARBA" id="ARBA00022670"/>
    </source>
</evidence>
<proteinExistence type="inferred from homology"/>
<keyword evidence="6" id="KW-0121">Carboxypeptidase</keyword>
<reference evidence="6 7" key="1">
    <citation type="submission" date="2019-01" db="EMBL/GenBank/DDBJ databases">
        <title>Draft genome sequences of three monokaryotic isolates of the white-rot basidiomycete fungus Dichomitus squalens.</title>
        <authorList>
            <consortium name="DOE Joint Genome Institute"/>
            <person name="Lopez S.C."/>
            <person name="Andreopoulos B."/>
            <person name="Pangilinan J."/>
            <person name="Lipzen A."/>
            <person name="Riley R."/>
            <person name="Ahrendt S."/>
            <person name="Ng V."/>
            <person name="Barry K."/>
            <person name="Daum C."/>
            <person name="Grigoriev I.V."/>
            <person name="Hilden K.S."/>
            <person name="Makela M.R."/>
            <person name="de Vries R.P."/>
        </authorList>
    </citation>
    <scope>NUCLEOTIDE SEQUENCE [LARGE SCALE GENOMIC DNA]</scope>
    <source>
        <strain evidence="6 7">CBS 464.89</strain>
    </source>
</reference>
<evidence type="ECO:0000256" key="1">
    <source>
        <dbReference type="ARBA" id="ARBA00011079"/>
    </source>
</evidence>
<dbReference type="Pfam" id="PF05577">
    <property type="entry name" value="Peptidase_S28"/>
    <property type="match status" value="1"/>
</dbReference>
<dbReference type="GO" id="GO:0006508">
    <property type="term" value="P:proteolysis"/>
    <property type="evidence" value="ECO:0007669"/>
    <property type="project" value="UniProtKB-KW"/>
</dbReference>
<dbReference type="InterPro" id="IPR042269">
    <property type="entry name" value="Ser_carbopepase_S28_SKS"/>
</dbReference>
<comment type="similarity">
    <text evidence="1">Belongs to the peptidase S28 family.</text>
</comment>
<dbReference type="Proteomes" id="UP000292082">
    <property type="component" value="Unassembled WGS sequence"/>
</dbReference>
<evidence type="ECO:0000313" key="7">
    <source>
        <dbReference type="Proteomes" id="UP000292082"/>
    </source>
</evidence>
<dbReference type="Gene3D" id="3.40.50.1820">
    <property type="entry name" value="alpha/beta hydrolase"/>
    <property type="match status" value="1"/>
</dbReference>
<keyword evidence="2" id="KW-0645">Protease</keyword>